<dbReference type="PROSITE" id="PS00941">
    <property type="entry name" value="CARBOXYLESTERASE_B_2"/>
    <property type="match status" value="1"/>
</dbReference>
<accession>A0ABD0LV56</accession>
<dbReference type="InterPro" id="IPR002018">
    <property type="entry name" value="CarbesteraseB"/>
</dbReference>
<evidence type="ECO:0000256" key="2">
    <source>
        <dbReference type="ARBA" id="ARBA00022801"/>
    </source>
</evidence>
<evidence type="ECO:0000313" key="5">
    <source>
        <dbReference type="EMBL" id="KAK7503540.1"/>
    </source>
</evidence>
<dbReference type="PANTHER" id="PTHR45570">
    <property type="entry name" value="CARBOXYLIC ESTER HYDROLASE"/>
    <property type="match status" value="1"/>
</dbReference>
<organism evidence="5 6">
    <name type="scientific">Batillaria attramentaria</name>
    <dbReference type="NCBI Taxonomy" id="370345"/>
    <lineage>
        <taxon>Eukaryota</taxon>
        <taxon>Metazoa</taxon>
        <taxon>Spiralia</taxon>
        <taxon>Lophotrochozoa</taxon>
        <taxon>Mollusca</taxon>
        <taxon>Gastropoda</taxon>
        <taxon>Caenogastropoda</taxon>
        <taxon>Sorbeoconcha</taxon>
        <taxon>Cerithioidea</taxon>
        <taxon>Batillariidae</taxon>
        <taxon>Batillaria</taxon>
    </lineage>
</organism>
<feature type="domain" description="Carboxylesterase type B" evidence="4">
    <location>
        <begin position="21"/>
        <end position="536"/>
    </location>
</feature>
<feature type="chain" id="PRO_5044534554" description="Carboxylic ester hydrolase" evidence="3">
    <location>
        <begin position="20"/>
        <end position="543"/>
    </location>
</feature>
<comment type="similarity">
    <text evidence="1 3">Belongs to the type-B carboxylesterase/lipase family.</text>
</comment>
<keyword evidence="2 3" id="KW-0378">Hydrolase</keyword>
<dbReference type="SUPFAM" id="SSF53474">
    <property type="entry name" value="alpha/beta-Hydrolases"/>
    <property type="match status" value="1"/>
</dbReference>
<protein>
    <recommendedName>
        <fullName evidence="3">Carboxylic ester hydrolase</fullName>
        <ecNumber evidence="3">3.1.1.-</ecNumber>
    </recommendedName>
</protein>
<dbReference type="InterPro" id="IPR019826">
    <property type="entry name" value="Carboxylesterase_B_AS"/>
</dbReference>
<evidence type="ECO:0000256" key="1">
    <source>
        <dbReference type="ARBA" id="ARBA00005964"/>
    </source>
</evidence>
<dbReference type="PANTHER" id="PTHR45570:SF1">
    <property type="entry name" value="CARBOXYLIC ESTER HYDROLASE"/>
    <property type="match status" value="1"/>
</dbReference>
<evidence type="ECO:0000313" key="6">
    <source>
        <dbReference type="Proteomes" id="UP001519460"/>
    </source>
</evidence>
<dbReference type="EMBL" id="JACVVK020000019">
    <property type="protein sequence ID" value="KAK7503540.1"/>
    <property type="molecule type" value="Genomic_DNA"/>
</dbReference>
<dbReference type="InterPro" id="IPR029058">
    <property type="entry name" value="AB_hydrolase_fold"/>
</dbReference>
<comment type="caution">
    <text evidence="5">The sequence shown here is derived from an EMBL/GenBank/DDBJ whole genome shotgun (WGS) entry which is preliminary data.</text>
</comment>
<sequence>MDPRRVLLCLLSVLGCTLADNPVVKTPYGMVQGIYVENVSVFYGIPFAKPPVGRLRWNAPETADAWGSEVYNATFQRPSCPQVHCDILSPPLVCPPQTSEDCLYLDIFTPRAPSPNVAEEYPVMVFIHGGNFVRMSGTSPLYDGRKLAGTRDVILVNINYRIGALGFLVTGETVSDARGNYGVLDQQFAMKWVKDNIGYFGGDPSKITLFGESAGAQSTLIHYTLPSSAPYFSRAIVESSPISIPYKRYPEAILLGAFLAELLGCTPRDMNCLRSKSSTEIANAQYQTRSKIASLKIMELFEPWGPFVDGDLIQAEPLVLIQQGEFNKKPLIIGTVAEETVQYIFSAWNSSVSMLKYEEVVFATYPSHVFEILNMYSPLENTTDERNTMVKMSTDLVFVCPTRNATRNIRSHGVKDVWLYVWDHAFSFPGWGHVTYCEGRVCHGSELVYLFHTEWAGGFKFTADEEVLSSQIMDFWANFAKRGNPNSFGATRQKSSAVEALNWPAYSSESSWSNYRFKAPTSEIEVKYHGYNCDFWDTIGYAA</sequence>
<dbReference type="Gene3D" id="3.40.50.1820">
    <property type="entry name" value="alpha/beta hydrolase"/>
    <property type="match status" value="1"/>
</dbReference>
<dbReference type="Proteomes" id="UP001519460">
    <property type="component" value="Unassembled WGS sequence"/>
</dbReference>
<keyword evidence="6" id="KW-1185">Reference proteome</keyword>
<name>A0ABD0LV56_9CAEN</name>
<dbReference type="PROSITE" id="PS51257">
    <property type="entry name" value="PROKAR_LIPOPROTEIN"/>
    <property type="match status" value="1"/>
</dbReference>
<reference evidence="5 6" key="1">
    <citation type="journal article" date="2023" name="Sci. Data">
        <title>Genome assembly of the Korean intertidal mud-creeper Batillaria attramentaria.</title>
        <authorList>
            <person name="Patra A.K."/>
            <person name="Ho P.T."/>
            <person name="Jun S."/>
            <person name="Lee S.J."/>
            <person name="Kim Y."/>
            <person name="Won Y.J."/>
        </authorList>
    </citation>
    <scope>NUCLEOTIDE SEQUENCE [LARGE SCALE GENOMIC DNA]</scope>
    <source>
        <strain evidence="5">Wonlab-2016</strain>
    </source>
</reference>
<evidence type="ECO:0000259" key="4">
    <source>
        <dbReference type="Pfam" id="PF00135"/>
    </source>
</evidence>
<evidence type="ECO:0000256" key="3">
    <source>
        <dbReference type="RuleBase" id="RU361235"/>
    </source>
</evidence>
<feature type="signal peptide" evidence="3">
    <location>
        <begin position="1"/>
        <end position="19"/>
    </location>
</feature>
<dbReference type="AlphaFoldDB" id="A0ABD0LV56"/>
<keyword evidence="3" id="KW-0732">Signal</keyword>
<gene>
    <name evidence="5" type="ORF">BaRGS_00005079</name>
</gene>
<dbReference type="GO" id="GO:0016787">
    <property type="term" value="F:hydrolase activity"/>
    <property type="evidence" value="ECO:0007669"/>
    <property type="project" value="UniProtKB-KW"/>
</dbReference>
<dbReference type="PROSITE" id="PS00122">
    <property type="entry name" value="CARBOXYLESTERASE_B_1"/>
    <property type="match status" value="1"/>
</dbReference>
<dbReference type="EC" id="3.1.1.-" evidence="3"/>
<dbReference type="InterPro" id="IPR019819">
    <property type="entry name" value="Carboxylesterase_B_CS"/>
</dbReference>
<dbReference type="Pfam" id="PF00135">
    <property type="entry name" value="COesterase"/>
    <property type="match status" value="1"/>
</dbReference>
<proteinExistence type="inferred from homology"/>